<sequence length="56" mass="5564">MTRSDLGAEGAGLVQAHDGVLGGDAEGAGHGMLLSTGAVGRFDHGTVPRRARHAAV</sequence>
<keyword evidence="2" id="KW-1185">Reference proteome</keyword>
<reference evidence="1" key="2">
    <citation type="submission" date="2023-01" db="EMBL/GenBank/DDBJ databases">
        <authorList>
            <person name="Sun Q."/>
            <person name="Evtushenko L."/>
        </authorList>
    </citation>
    <scope>NUCLEOTIDE SEQUENCE</scope>
    <source>
        <strain evidence="1">VKM Ac-1020</strain>
    </source>
</reference>
<evidence type="ECO:0000313" key="2">
    <source>
        <dbReference type="Proteomes" id="UP001142462"/>
    </source>
</evidence>
<dbReference type="Proteomes" id="UP001142462">
    <property type="component" value="Unassembled WGS sequence"/>
</dbReference>
<gene>
    <name evidence="1" type="ORF">GCM10017576_03570</name>
</gene>
<name>A0A9W6H0W6_9MICO</name>
<comment type="caution">
    <text evidence="1">The sequence shown here is derived from an EMBL/GenBank/DDBJ whole genome shotgun (WGS) entry which is preliminary data.</text>
</comment>
<protein>
    <submittedName>
        <fullName evidence="1">Uncharacterized protein</fullName>
    </submittedName>
</protein>
<evidence type="ECO:0000313" key="1">
    <source>
        <dbReference type="EMBL" id="GLJ60228.1"/>
    </source>
</evidence>
<dbReference type="EMBL" id="BSEJ01000001">
    <property type="protein sequence ID" value="GLJ60228.1"/>
    <property type="molecule type" value="Genomic_DNA"/>
</dbReference>
<proteinExistence type="predicted"/>
<organism evidence="1 2">
    <name type="scientific">Microbacterium barkeri</name>
    <dbReference type="NCBI Taxonomy" id="33917"/>
    <lineage>
        <taxon>Bacteria</taxon>
        <taxon>Bacillati</taxon>
        <taxon>Actinomycetota</taxon>
        <taxon>Actinomycetes</taxon>
        <taxon>Micrococcales</taxon>
        <taxon>Microbacteriaceae</taxon>
        <taxon>Microbacterium</taxon>
    </lineage>
</organism>
<reference evidence="1" key="1">
    <citation type="journal article" date="2014" name="Int. J. Syst. Evol. Microbiol.">
        <title>Complete genome sequence of Corynebacterium casei LMG S-19264T (=DSM 44701T), isolated from a smear-ripened cheese.</title>
        <authorList>
            <consortium name="US DOE Joint Genome Institute (JGI-PGF)"/>
            <person name="Walter F."/>
            <person name="Albersmeier A."/>
            <person name="Kalinowski J."/>
            <person name="Ruckert C."/>
        </authorList>
    </citation>
    <scope>NUCLEOTIDE SEQUENCE</scope>
    <source>
        <strain evidence="1">VKM Ac-1020</strain>
    </source>
</reference>
<accession>A0A9W6H0W6</accession>
<dbReference type="AlphaFoldDB" id="A0A9W6H0W6"/>